<comment type="caution">
    <text evidence="1">The sequence shown here is derived from an EMBL/GenBank/DDBJ whole genome shotgun (WGS) entry which is preliminary data.</text>
</comment>
<gene>
    <name evidence="1" type="ORF">BDP27DRAFT_274648</name>
</gene>
<reference evidence="1" key="1">
    <citation type="submission" date="2020-11" db="EMBL/GenBank/DDBJ databases">
        <authorList>
            <consortium name="DOE Joint Genome Institute"/>
            <person name="Ahrendt S."/>
            <person name="Riley R."/>
            <person name="Andreopoulos W."/>
            <person name="Labutti K."/>
            <person name="Pangilinan J."/>
            <person name="Ruiz-Duenas F.J."/>
            <person name="Barrasa J.M."/>
            <person name="Sanchez-Garcia M."/>
            <person name="Camarero S."/>
            <person name="Miyauchi S."/>
            <person name="Serrano A."/>
            <person name="Linde D."/>
            <person name="Babiker R."/>
            <person name="Drula E."/>
            <person name="Ayuso-Fernandez I."/>
            <person name="Pacheco R."/>
            <person name="Padilla G."/>
            <person name="Ferreira P."/>
            <person name="Barriuso J."/>
            <person name="Kellner H."/>
            <person name="Castanera R."/>
            <person name="Alfaro M."/>
            <person name="Ramirez L."/>
            <person name="Pisabarro A.G."/>
            <person name="Kuo A."/>
            <person name="Tritt A."/>
            <person name="Lipzen A."/>
            <person name="He G."/>
            <person name="Yan M."/>
            <person name="Ng V."/>
            <person name="Cullen D."/>
            <person name="Martin F."/>
            <person name="Rosso M.-N."/>
            <person name="Henrissat B."/>
            <person name="Hibbett D."/>
            <person name="Martinez A.T."/>
            <person name="Grigoriev I.V."/>
        </authorList>
    </citation>
    <scope>NUCLEOTIDE SEQUENCE</scope>
    <source>
        <strain evidence="1">AH 40177</strain>
    </source>
</reference>
<dbReference type="AlphaFoldDB" id="A0A9P5PG14"/>
<dbReference type="OrthoDB" id="2507344at2759"/>
<accession>A0A9P5PG14</accession>
<protein>
    <submittedName>
        <fullName evidence="1">Uncharacterized protein</fullName>
    </submittedName>
</protein>
<organism evidence="1 2">
    <name type="scientific">Rhodocollybia butyracea</name>
    <dbReference type="NCBI Taxonomy" id="206335"/>
    <lineage>
        <taxon>Eukaryota</taxon>
        <taxon>Fungi</taxon>
        <taxon>Dikarya</taxon>
        <taxon>Basidiomycota</taxon>
        <taxon>Agaricomycotina</taxon>
        <taxon>Agaricomycetes</taxon>
        <taxon>Agaricomycetidae</taxon>
        <taxon>Agaricales</taxon>
        <taxon>Marasmiineae</taxon>
        <taxon>Omphalotaceae</taxon>
        <taxon>Rhodocollybia</taxon>
    </lineage>
</organism>
<evidence type="ECO:0000313" key="1">
    <source>
        <dbReference type="EMBL" id="KAF9062711.1"/>
    </source>
</evidence>
<keyword evidence="2" id="KW-1185">Reference proteome</keyword>
<dbReference type="Proteomes" id="UP000772434">
    <property type="component" value="Unassembled WGS sequence"/>
</dbReference>
<dbReference type="EMBL" id="JADNRY010000164">
    <property type="protein sequence ID" value="KAF9062711.1"/>
    <property type="molecule type" value="Genomic_DNA"/>
</dbReference>
<name>A0A9P5PG14_9AGAR</name>
<sequence>MDFTTVEDQESPMSSFALGSNSGGMLFSQQFIEIATSPHDIDSDKAFQKVFSLAGERDIGDPPTIAGPPGTASAMNQIYNEFRWNEIIEGAVFEDVRVSVLILVPSAEPEYHRIVQGALFCCWNIIPKLESLGTTVRRWIRSLRPSDIRNISFRRLQEKNSMDQNVNVLATFLAFLLRNTRNPIPNFTIVLHPNTETPLQCWKNMQRIFPDFEPKTRRYTTRISV</sequence>
<proteinExistence type="predicted"/>
<evidence type="ECO:0000313" key="2">
    <source>
        <dbReference type="Proteomes" id="UP000772434"/>
    </source>
</evidence>